<accession>A0A4C1U3G2</accession>
<organism evidence="1 2">
    <name type="scientific">Eumeta variegata</name>
    <name type="common">Bagworm moth</name>
    <name type="synonym">Eumeta japonica</name>
    <dbReference type="NCBI Taxonomy" id="151549"/>
    <lineage>
        <taxon>Eukaryota</taxon>
        <taxon>Metazoa</taxon>
        <taxon>Ecdysozoa</taxon>
        <taxon>Arthropoda</taxon>
        <taxon>Hexapoda</taxon>
        <taxon>Insecta</taxon>
        <taxon>Pterygota</taxon>
        <taxon>Neoptera</taxon>
        <taxon>Endopterygota</taxon>
        <taxon>Lepidoptera</taxon>
        <taxon>Glossata</taxon>
        <taxon>Ditrysia</taxon>
        <taxon>Tineoidea</taxon>
        <taxon>Psychidae</taxon>
        <taxon>Oiketicinae</taxon>
        <taxon>Eumeta</taxon>
    </lineage>
</organism>
<dbReference type="AlphaFoldDB" id="A0A4C1U3G2"/>
<sequence>MSDRRKLQTEWTTGMTRAKSDSKHIVGRPRVLEYVYLTPLLTHALPSYFLFEIESQDFELAHRLRTDWELLRMELLLRTRKSMDFPSYIAYYNLPAIQSATTTVATDAVTTSEVDCCPLQDTE</sequence>
<dbReference type="EMBL" id="BGZK01000122">
    <property type="protein sequence ID" value="GBP20798.1"/>
    <property type="molecule type" value="Genomic_DNA"/>
</dbReference>
<keyword evidence="2" id="KW-1185">Reference proteome</keyword>
<evidence type="ECO:0000313" key="1">
    <source>
        <dbReference type="EMBL" id="GBP20798.1"/>
    </source>
</evidence>
<proteinExistence type="predicted"/>
<dbReference type="Proteomes" id="UP000299102">
    <property type="component" value="Unassembled WGS sequence"/>
</dbReference>
<reference evidence="1 2" key="1">
    <citation type="journal article" date="2019" name="Commun. Biol.">
        <title>The bagworm genome reveals a unique fibroin gene that provides high tensile strength.</title>
        <authorList>
            <person name="Kono N."/>
            <person name="Nakamura H."/>
            <person name="Ohtoshi R."/>
            <person name="Tomita M."/>
            <person name="Numata K."/>
            <person name="Arakawa K."/>
        </authorList>
    </citation>
    <scope>NUCLEOTIDE SEQUENCE [LARGE SCALE GENOMIC DNA]</scope>
</reference>
<gene>
    <name evidence="1" type="ORF">EVAR_14524_1</name>
</gene>
<comment type="caution">
    <text evidence="1">The sequence shown here is derived from an EMBL/GenBank/DDBJ whole genome shotgun (WGS) entry which is preliminary data.</text>
</comment>
<name>A0A4C1U3G2_EUMVA</name>
<evidence type="ECO:0000313" key="2">
    <source>
        <dbReference type="Proteomes" id="UP000299102"/>
    </source>
</evidence>
<protein>
    <submittedName>
        <fullName evidence="1">Uncharacterized protein</fullName>
    </submittedName>
</protein>